<dbReference type="RefSeq" id="WP_253771350.1">
    <property type="nucleotide sequence ID" value="NZ_JAMTCK010000006.1"/>
</dbReference>
<dbReference type="AlphaFoldDB" id="A0AAE3KF28"/>
<keyword evidence="2" id="KW-1185">Reference proteome</keyword>
<protein>
    <recommendedName>
        <fullName evidence="3">ESX-1 secretion-associated protein</fullName>
    </recommendedName>
</protein>
<comment type="caution">
    <text evidence="1">The sequence shown here is derived from an EMBL/GenBank/DDBJ whole genome shotgun (WGS) entry which is preliminary data.</text>
</comment>
<evidence type="ECO:0008006" key="3">
    <source>
        <dbReference type="Google" id="ProtNLM"/>
    </source>
</evidence>
<evidence type="ECO:0000313" key="1">
    <source>
        <dbReference type="EMBL" id="MCP2165951.1"/>
    </source>
</evidence>
<name>A0AAE3KF28_9PSEU</name>
<organism evidence="1 2">
    <name type="scientific">Goodfellowiella coeruleoviolacea</name>
    <dbReference type="NCBI Taxonomy" id="334858"/>
    <lineage>
        <taxon>Bacteria</taxon>
        <taxon>Bacillati</taxon>
        <taxon>Actinomycetota</taxon>
        <taxon>Actinomycetes</taxon>
        <taxon>Pseudonocardiales</taxon>
        <taxon>Pseudonocardiaceae</taxon>
        <taxon>Goodfellowiella</taxon>
    </lineage>
</organism>
<proteinExistence type="predicted"/>
<accession>A0AAE3KF28</accession>
<dbReference type="Proteomes" id="UP001206128">
    <property type="component" value="Unassembled WGS sequence"/>
</dbReference>
<dbReference type="EMBL" id="JAMTCK010000006">
    <property type="protein sequence ID" value="MCP2165951.1"/>
    <property type="molecule type" value="Genomic_DNA"/>
</dbReference>
<gene>
    <name evidence="1" type="ORF">LX83_002810</name>
</gene>
<sequence>MPDINVAIEELNAYADNFENLKGRVGEIRGYVQDHACDKSGFTGLLMVLQPGVDLVRSLFNETLDIVEDKLDSTAQGIKDTAAHYSEQDAKIQDTFTKIMDGLEKRV</sequence>
<evidence type="ECO:0000313" key="2">
    <source>
        <dbReference type="Proteomes" id="UP001206128"/>
    </source>
</evidence>
<reference evidence="1" key="1">
    <citation type="submission" date="2022-06" db="EMBL/GenBank/DDBJ databases">
        <title>Genomic Encyclopedia of Archaeal and Bacterial Type Strains, Phase II (KMG-II): from individual species to whole genera.</title>
        <authorList>
            <person name="Goeker M."/>
        </authorList>
    </citation>
    <scope>NUCLEOTIDE SEQUENCE</scope>
    <source>
        <strain evidence="1">DSM 43935</strain>
    </source>
</reference>